<keyword evidence="3" id="KW-0862">Zinc</keyword>
<gene>
    <name evidence="7" type="ORF">HDK90DRAFT_422281</name>
</gene>
<evidence type="ECO:0000259" key="6">
    <source>
        <dbReference type="PROSITE" id="PS51039"/>
    </source>
</evidence>
<dbReference type="Gene3D" id="4.10.1110.10">
    <property type="entry name" value="AN1-like Zinc finger"/>
    <property type="match status" value="2"/>
</dbReference>
<reference evidence="7 8" key="1">
    <citation type="submission" date="2024-04" db="EMBL/GenBank/DDBJ databases">
        <title>Phyllosticta paracitricarpa is synonymous to the EU quarantine fungus P. citricarpa based on phylogenomic analyses.</title>
        <authorList>
            <consortium name="Lawrence Berkeley National Laboratory"/>
            <person name="Van Ingen-Buijs V.A."/>
            <person name="Van Westerhoven A.C."/>
            <person name="Haridas S."/>
            <person name="Skiadas P."/>
            <person name="Martin F."/>
            <person name="Groenewald J.Z."/>
            <person name="Crous P.W."/>
            <person name="Seidl M.F."/>
        </authorList>
    </citation>
    <scope>NUCLEOTIDE SEQUENCE [LARGE SCALE GENOMIC DNA]</scope>
    <source>
        <strain evidence="7 8">CBS 123374</strain>
    </source>
</reference>
<feature type="region of interest" description="Disordered" evidence="5">
    <location>
        <begin position="69"/>
        <end position="94"/>
    </location>
</feature>
<evidence type="ECO:0000313" key="7">
    <source>
        <dbReference type="EMBL" id="KAK8223809.1"/>
    </source>
</evidence>
<dbReference type="InterPro" id="IPR035896">
    <property type="entry name" value="AN1-like_Znf"/>
</dbReference>
<organism evidence="7 8">
    <name type="scientific">Phyllosticta capitalensis</name>
    <dbReference type="NCBI Taxonomy" id="121624"/>
    <lineage>
        <taxon>Eukaryota</taxon>
        <taxon>Fungi</taxon>
        <taxon>Dikarya</taxon>
        <taxon>Ascomycota</taxon>
        <taxon>Pezizomycotina</taxon>
        <taxon>Dothideomycetes</taxon>
        <taxon>Dothideomycetes incertae sedis</taxon>
        <taxon>Botryosphaeriales</taxon>
        <taxon>Phyllostictaceae</taxon>
        <taxon>Phyllosticta</taxon>
    </lineage>
</organism>
<evidence type="ECO:0000313" key="8">
    <source>
        <dbReference type="Proteomes" id="UP001492380"/>
    </source>
</evidence>
<keyword evidence="2 4" id="KW-0863">Zinc-finger</keyword>
<evidence type="ECO:0000256" key="2">
    <source>
        <dbReference type="ARBA" id="ARBA00022771"/>
    </source>
</evidence>
<dbReference type="PROSITE" id="PS51039">
    <property type="entry name" value="ZF_AN1"/>
    <property type="match status" value="1"/>
</dbReference>
<dbReference type="EMBL" id="JBBWRZ010000013">
    <property type="protein sequence ID" value="KAK8223809.1"/>
    <property type="molecule type" value="Genomic_DNA"/>
</dbReference>
<feature type="compositionally biased region" description="Low complexity" evidence="5">
    <location>
        <begin position="79"/>
        <end position="90"/>
    </location>
</feature>
<accession>A0ABR1YAI4</accession>
<dbReference type="PANTHER" id="PTHR14677:SF40">
    <property type="entry name" value="CDC48-ASSOCIATED UBIQUITIN-LIKE_ZINC FINGER PROTEIN 1"/>
    <property type="match status" value="1"/>
</dbReference>
<name>A0ABR1YAI4_9PEZI</name>
<evidence type="ECO:0000256" key="5">
    <source>
        <dbReference type="SAM" id="MobiDB-lite"/>
    </source>
</evidence>
<dbReference type="Pfam" id="PF01428">
    <property type="entry name" value="zf-AN1"/>
    <property type="match status" value="2"/>
</dbReference>
<sequence length="314" mass="33976">MASATPPGDDPQSYTTMSVGDVEAIGAHCQMAFCHQLDFLPFKCESCKGTFCLDHRSETAHKCTKAGAWARSRREASQTPSTTTSTPKPSILNHEQQCSSPVCKTLINTPLTPGIHCADCNRQYCLKHRMREEHDCSKLTPLGARPGGTSKERGLAALDKLRAWGASKKAAVSETAKKTTITSGPKPNSPAARAAAINNLKKTAKGDAKTPPEKRVYLHVEASADTTTAKYPTGKFFYNVEWSVGRILDMAAKDLQVENVNNRGGGEKDRLRIFHVEGGRLLDFSEKIGKVCQTGNTIVLLRGVGPPVPDLIEA</sequence>
<comment type="caution">
    <text evidence="7">The sequence shown here is derived from an EMBL/GenBank/DDBJ whole genome shotgun (WGS) entry which is preliminary data.</text>
</comment>
<dbReference type="Proteomes" id="UP001492380">
    <property type="component" value="Unassembled WGS sequence"/>
</dbReference>
<dbReference type="InterPro" id="IPR000058">
    <property type="entry name" value="Znf_AN1"/>
</dbReference>
<dbReference type="Pfam" id="PF25327">
    <property type="entry name" value="UBL_ZFAND1"/>
    <property type="match status" value="1"/>
</dbReference>
<keyword evidence="1" id="KW-0479">Metal-binding</keyword>
<feature type="domain" description="AN1-type" evidence="6">
    <location>
        <begin position="23"/>
        <end position="71"/>
    </location>
</feature>
<evidence type="ECO:0000256" key="1">
    <source>
        <dbReference type="ARBA" id="ARBA00022723"/>
    </source>
</evidence>
<proteinExistence type="predicted"/>
<dbReference type="SMART" id="SM00154">
    <property type="entry name" value="ZnF_AN1"/>
    <property type="match status" value="2"/>
</dbReference>
<keyword evidence="8" id="KW-1185">Reference proteome</keyword>
<evidence type="ECO:0000256" key="4">
    <source>
        <dbReference type="PROSITE-ProRule" id="PRU00449"/>
    </source>
</evidence>
<dbReference type="PANTHER" id="PTHR14677">
    <property type="entry name" value="ARSENITE INDUCUBLE RNA ASSOCIATED PROTEIN AIP-1-RELATED"/>
    <property type="match status" value="1"/>
</dbReference>
<dbReference type="InterPro" id="IPR057358">
    <property type="entry name" value="UBL_ZFAND1-like"/>
</dbReference>
<dbReference type="SUPFAM" id="SSF118310">
    <property type="entry name" value="AN1-like Zinc finger"/>
    <property type="match status" value="2"/>
</dbReference>
<protein>
    <submittedName>
        <fullName evidence="7">AN1 zinc finger protein</fullName>
    </submittedName>
</protein>
<evidence type="ECO:0000256" key="3">
    <source>
        <dbReference type="ARBA" id="ARBA00022833"/>
    </source>
</evidence>